<feature type="transmembrane region" description="Helical" evidence="1">
    <location>
        <begin position="344"/>
        <end position="364"/>
    </location>
</feature>
<dbReference type="Proteomes" id="UP001596071">
    <property type="component" value="Unassembled WGS sequence"/>
</dbReference>
<keyword evidence="1" id="KW-1133">Transmembrane helix</keyword>
<feature type="transmembrane region" description="Helical" evidence="1">
    <location>
        <begin position="82"/>
        <end position="112"/>
    </location>
</feature>
<evidence type="ECO:0000313" key="3">
    <source>
        <dbReference type="Proteomes" id="UP001596071"/>
    </source>
</evidence>
<keyword evidence="3" id="KW-1185">Reference proteome</keyword>
<comment type="caution">
    <text evidence="2">The sequence shown here is derived from an EMBL/GenBank/DDBJ whole genome shotgun (WGS) entry which is preliminary data.</text>
</comment>
<feature type="transmembrane region" description="Helical" evidence="1">
    <location>
        <begin position="236"/>
        <end position="255"/>
    </location>
</feature>
<feature type="transmembrane region" description="Helical" evidence="1">
    <location>
        <begin position="201"/>
        <end position="224"/>
    </location>
</feature>
<feature type="transmembrane region" description="Helical" evidence="1">
    <location>
        <begin position="160"/>
        <end position="189"/>
    </location>
</feature>
<feature type="transmembrane region" description="Helical" evidence="1">
    <location>
        <begin position="262"/>
        <end position="282"/>
    </location>
</feature>
<feature type="transmembrane region" description="Helical" evidence="1">
    <location>
        <begin position="454"/>
        <end position="471"/>
    </location>
</feature>
<keyword evidence="1" id="KW-0472">Membrane</keyword>
<accession>A0ABW0TTT7</accession>
<reference evidence="3" key="1">
    <citation type="journal article" date="2019" name="Int. J. Syst. Evol. Microbiol.">
        <title>The Global Catalogue of Microorganisms (GCM) 10K type strain sequencing project: providing services to taxonomists for standard genome sequencing and annotation.</title>
        <authorList>
            <consortium name="The Broad Institute Genomics Platform"/>
            <consortium name="The Broad Institute Genome Sequencing Center for Infectious Disease"/>
            <person name="Wu L."/>
            <person name="Ma J."/>
        </authorList>
    </citation>
    <scope>NUCLEOTIDE SEQUENCE [LARGE SCALE GENOMIC DNA]</scope>
    <source>
        <strain evidence="3">KACC 11299</strain>
    </source>
</reference>
<name>A0ABW0TTT7_9BACL</name>
<feature type="transmembrane region" description="Helical" evidence="1">
    <location>
        <begin position="491"/>
        <end position="510"/>
    </location>
</feature>
<feature type="transmembrane region" description="Helical" evidence="1">
    <location>
        <begin position="376"/>
        <end position="398"/>
    </location>
</feature>
<evidence type="ECO:0000256" key="1">
    <source>
        <dbReference type="SAM" id="Phobius"/>
    </source>
</evidence>
<dbReference type="EMBL" id="JBHSNP010000002">
    <property type="protein sequence ID" value="MFC5601756.1"/>
    <property type="molecule type" value="Genomic_DNA"/>
</dbReference>
<feature type="transmembrane region" description="Helical" evidence="1">
    <location>
        <begin position="133"/>
        <end position="154"/>
    </location>
</feature>
<evidence type="ECO:0008006" key="4">
    <source>
        <dbReference type="Google" id="ProtNLM"/>
    </source>
</evidence>
<protein>
    <recommendedName>
        <fullName evidence="4">ABC-2 type transport system permease protein</fullName>
    </recommendedName>
</protein>
<feature type="transmembrane region" description="Helical" evidence="1">
    <location>
        <begin position="429"/>
        <end position="447"/>
    </location>
</feature>
<sequence length="546" mass="62499">MHDFRTLAILSKFRRLFIKAGIDYDAMETILRMKLTMDGRRTPTIFNGQKKKEGNQFLKSLWIYGLYGLMVIPFLLFGEDHYIFQMSLVFGIIMFILATTMVSDFSSVLLDLRDKTILQTKPVSSKTINTAKTVHILIYMFFITGAFIAIPLVVGLFAKGILFTLIFLAALVLTMLFIVVITSLVYFAVLRFFDGEKLKDIINYVQILLSVGVIVGYQIVIRAFDFVDLDLTYSFSWWHLFLPPIWFGAAFDLLLNQDFSNVLILLSSLALLVPILSMYVYVQLMPSFERNMDKLMSESKNKRKKSSWWVDIWAKLCCRGREEKTFFRFGTLMMGQEREFKLKVYPSLGFSMVFPFIFIFMELQTRTLADIATGKMFLLIYFGNMMIPTIVHTMQFSVNHKGSWLFKAAPIQQPAAAYSGTLKVFLVKLYMPIFILLSIVFIVIFSWRIVPDLFAVLLGSILQTLLTYKGLNSGAFPFTESFDFAQSEGSAKLILLTLLAGIFVICHLIASAITGGVYVYIAVLVIAIFIGWRKVFPMKREMPVRL</sequence>
<evidence type="ECO:0000313" key="2">
    <source>
        <dbReference type="EMBL" id="MFC5601756.1"/>
    </source>
</evidence>
<organism evidence="2 3">
    <name type="scientific">Sporosarcina koreensis</name>
    <dbReference type="NCBI Taxonomy" id="334735"/>
    <lineage>
        <taxon>Bacteria</taxon>
        <taxon>Bacillati</taxon>
        <taxon>Bacillota</taxon>
        <taxon>Bacilli</taxon>
        <taxon>Bacillales</taxon>
        <taxon>Caryophanaceae</taxon>
        <taxon>Sporosarcina</taxon>
    </lineage>
</organism>
<keyword evidence="1" id="KW-0812">Transmembrane</keyword>
<gene>
    <name evidence="2" type="ORF">ACFPTP_00560</name>
</gene>
<feature type="transmembrane region" description="Helical" evidence="1">
    <location>
        <begin position="57"/>
        <end position="76"/>
    </location>
</feature>
<dbReference type="RefSeq" id="WP_381441404.1">
    <property type="nucleotide sequence ID" value="NZ_JBHSNP010000002.1"/>
</dbReference>
<proteinExistence type="predicted"/>